<proteinExistence type="predicted"/>
<gene>
    <name evidence="6" type="ORF">FSB_LOCUS22347</name>
</gene>
<dbReference type="Gene3D" id="1.20.1160.11">
    <property type="entry name" value="Paired amphipathic helix"/>
    <property type="match status" value="1"/>
</dbReference>
<feature type="compositionally biased region" description="Polar residues" evidence="5">
    <location>
        <begin position="83"/>
        <end position="98"/>
    </location>
</feature>
<dbReference type="EMBL" id="OIVN01001480">
    <property type="protein sequence ID" value="SPC94465.1"/>
    <property type="molecule type" value="Genomic_DNA"/>
</dbReference>
<dbReference type="InterPro" id="IPR039774">
    <property type="entry name" value="Sin3-like"/>
</dbReference>
<dbReference type="SUPFAM" id="SSF47762">
    <property type="entry name" value="PAH2 domain"/>
    <property type="match status" value="1"/>
</dbReference>
<evidence type="ECO:0000256" key="4">
    <source>
        <dbReference type="PROSITE-ProRule" id="PRU00810"/>
    </source>
</evidence>
<keyword evidence="3 4" id="KW-0539">Nucleus</keyword>
<organism evidence="6">
    <name type="scientific">Fagus sylvatica</name>
    <name type="common">Beechnut</name>
    <dbReference type="NCBI Taxonomy" id="28930"/>
    <lineage>
        <taxon>Eukaryota</taxon>
        <taxon>Viridiplantae</taxon>
        <taxon>Streptophyta</taxon>
        <taxon>Embryophyta</taxon>
        <taxon>Tracheophyta</taxon>
        <taxon>Spermatophyta</taxon>
        <taxon>Magnoliopsida</taxon>
        <taxon>eudicotyledons</taxon>
        <taxon>Gunneridae</taxon>
        <taxon>Pentapetalae</taxon>
        <taxon>rosids</taxon>
        <taxon>fabids</taxon>
        <taxon>Fagales</taxon>
        <taxon>Fagaceae</taxon>
        <taxon>Fagus</taxon>
    </lineage>
</organism>
<dbReference type="PANTHER" id="PTHR12346:SF0">
    <property type="entry name" value="SIN3A, ISOFORM G"/>
    <property type="match status" value="1"/>
</dbReference>
<dbReference type="GO" id="GO:0003714">
    <property type="term" value="F:transcription corepressor activity"/>
    <property type="evidence" value="ECO:0007669"/>
    <property type="project" value="InterPro"/>
</dbReference>
<sequence length="98" mass="11492">MERRGGEALGEAIEFVNEVRRRFQDVEDGHNTYREFLRIMNKYRDGRASKNQICAEITALFRYHPDLLHDFSTFSESDDKENNQNIININSAPKPSTR</sequence>
<evidence type="ECO:0000256" key="5">
    <source>
        <dbReference type="SAM" id="MobiDB-lite"/>
    </source>
</evidence>
<name>A0A2N9G4S9_FAGSY</name>
<dbReference type="InterPro" id="IPR003822">
    <property type="entry name" value="PAH"/>
</dbReference>
<protein>
    <recommendedName>
        <fullName evidence="7">Histone deacetylase interacting domain-containing protein</fullName>
    </recommendedName>
</protein>
<keyword evidence="2" id="KW-0678">Repressor</keyword>
<dbReference type="InterPro" id="IPR036600">
    <property type="entry name" value="PAH_sf"/>
</dbReference>
<evidence type="ECO:0000256" key="2">
    <source>
        <dbReference type="ARBA" id="ARBA00022491"/>
    </source>
</evidence>
<dbReference type="GO" id="GO:0000118">
    <property type="term" value="C:histone deacetylase complex"/>
    <property type="evidence" value="ECO:0007669"/>
    <property type="project" value="TreeGrafter"/>
</dbReference>
<evidence type="ECO:0000256" key="3">
    <source>
        <dbReference type="ARBA" id="ARBA00023242"/>
    </source>
</evidence>
<dbReference type="PANTHER" id="PTHR12346">
    <property type="entry name" value="SIN3B-RELATED"/>
    <property type="match status" value="1"/>
</dbReference>
<dbReference type="GO" id="GO:0000122">
    <property type="term" value="P:negative regulation of transcription by RNA polymerase II"/>
    <property type="evidence" value="ECO:0007669"/>
    <property type="project" value="TreeGrafter"/>
</dbReference>
<feature type="region of interest" description="Disordered" evidence="5">
    <location>
        <begin position="75"/>
        <end position="98"/>
    </location>
</feature>
<evidence type="ECO:0008006" key="7">
    <source>
        <dbReference type="Google" id="ProtNLM"/>
    </source>
</evidence>
<dbReference type="PROSITE" id="PS51477">
    <property type="entry name" value="PAH"/>
    <property type="match status" value="1"/>
</dbReference>
<evidence type="ECO:0000313" key="6">
    <source>
        <dbReference type="EMBL" id="SPC94465.1"/>
    </source>
</evidence>
<evidence type="ECO:0000256" key="1">
    <source>
        <dbReference type="ARBA" id="ARBA00004123"/>
    </source>
</evidence>
<reference evidence="6" key="1">
    <citation type="submission" date="2018-02" db="EMBL/GenBank/DDBJ databases">
        <authorList>
            <person name="Cohen D.B."/>
            <person name="Kent A.D."/>
        </authorList>
    </citation>
    <scope>NUCLEOTIDE SEQUENCE</scope>
</reference>
<dbReference type="GO" id="GO:0000785">
    <property type="term" value="C:chromatin"/>
    <property type="evidence" value="ECO:0007669"/>
    <property type="project" value="TreeGrafter"/>
</dbReference>
<dbReference type="Pfam" id="PF02671">
    <property type="entry name" value="PAH"/>
    <property type="match status" value="1"/>
</dbReference>
<dbReference type="AlphaFoldDB" id="A0A2N9G4S9"/>
<accession>A0A2N9G4S9</accession>
<comment type="subcellular location">
    <subcellularLocation>
        <location evidence="1 4">Nucleus</location>
    </subcellularLocation>
</comment>